<dbReference type="GO" id="GO:0003723">
    <property type="term" value="F:RNA binding"/>
    <property type="evidence" value="ECO:0000318"/>
    <property type="project" value="GO_Central"/>
</dbReference>
<evidence type="ECO:0000256" key="1">
    <source>
        <dbReference type="ARBA" id="ARBA00022884"/>
    </source>
</evidence>
<dbReference type="PANTHER" id="PTHR22792:SF108">
    <property type="entry name" value="LA DOMAIN CONTAINING PROTEIN, EXPRESSED"/>
    <property type="match status" value="1"/>
</dbReference>
<feature type="compositionally biased region" description="Low complexity" evidence="3">
    <location>
        <begin position="93"/>
        <end position="114"/>
    </location>
</feature>
<feature type="region of interest" description="Disordered" evidence="3">
    <location>
        <begin position="293"/>
        <end position="323"/>
    </location>
</feature>
<dbReference type="InterPro" id="IPR036388">
    <property type="entry name" value="WH-like_DNA-bd_sf"/>
</dbReference>
<evidence type="ECO:0000313" key="6">
    <source>
        <dbReference type="EnsemblPlants" id="KQK11988"/>
    </source>
</evidence>
<keyword evidence="1 2" id="KW-0694">RNA-binding</keyword>
<feature type="compositionally biased region" description="Low complexity" evidence="3">
    <location>
        <begin position="57"/>
        <end position="71"/>
    </location>
</feature>
<reference evidence="6" key="3">
    <citation type="submission" date="2018-08" db="UniProtKB">
        <authorList>
            <consortium name="EnsemblPlants"/>
        </authorList>
    </citation>
    <scope>IDENTIFICATION</scope>
    <source>
        <strain evidence="6">cv. Bd21</strain>
    </source>
</reference>
<feature type="compositionally biased region" description="Basic residues" evidence="3">
    <location>
        <begin position="116"/>
        <end position="127"/>
    </location>
</feature>
<feature type="compositionally biased region" description="Basic and acidic residues" evidence="3">
    <location>
        <begin position="137"/>
        <end position="146"/>
    </location>
</feature>
<dbReference type="GeneID" id="100842797"/>
<dbReference type="InterPro" id="IPR045180">
    <property type="entry name" value="La_dom_prot"/>
</dbReference>
<dbReference type="Gramene" id="KQK11988">
    <property type="protein sequence ID" value="KQK11988"/>
    <property type="gene ID" value="BRADI_1g00820v3"/>
</dbReference>
<name>A0A0Q3JI65_BRADI</name>
<dbReference type="EMBL" id="CM000880">
    <property type="protein sequence ID" value="KQK11988.1"/>
    <property type="molecule type" value="Genomic_DNA"/>
</dbReference>
<evidence type="ECO:0000256" key="3">
    <source>
        <dbReference type="SAM" id="MobiDB-lite"/>
    </source>
</evidence>
<proteinExistence type="predicted"/>
<dbReference type="CDD" id="cd07323">
    <property type="entry name" value="LAM"/>
    <property type="match status" value="1"/>
</dbReference>
<gene>
    <name evidence="6" type="primary">LOC100842797</name>
    <name evidence="5" type="ORF">BRADI_1g00820v3</name>
</gene>
<dbReference type="InterPro" id="IPR036390">
    <property type="entry name" value="WH_DNA-bd_sf"/>
</dbReference>
<keyword evidence="7" id="KW-1185">Reference proteome</keyword>
<feature type="compositionally biased region" description="Gly residues" evidence="3">
    <location>
        <begin position="153"/>
        <end position="163"/>
    </location>
</feature>
<dbReference type="PROSITE" id="PS50961">
    <property type="entry name" value="HTH_LA"/>
    <property type="match status" value="1"/>
</dbReference>
<dbReference type="RefSeq" id="XP_014753371.1">
    <property type="nucleotide sequence ID" value="XM_014897885.2"/>
</dbReference>
<feature type="region of interest" description="Disordered" evidence="3">
    <location>
        <begin position="1"/>
        <end position="207"/>
    </location>
</feature>
<dbReference type="KEGG" id="bdi:100842797"/>
<dbReference type="OrthoDB" id="340227at2759"/>
<dbReference type="ExpressionAtlas" id="A0A0Q3JI65">
    <property type="expression patterns" value="baseline"/>
</dbReference>
<dbReference type="FunCoup" id="A0A0Q3JI65">
    <property type="interactions" value="15"/>
</dbReference>
<dbReference type="SUPFAM" id="SSF46785">
    <property type="entry name" value="Winged helix' DNA-binding domain"/>
    <property type="match status" value="1"/>
</dbReference>
<organism evidence="5">
    <name type="scientific">Brachypodium distachyon</name>
    <name type="common">Purple false brome</name>
    <name type="synonym">Trachynia distachya</name>
    <dbReference type="NCBI Taxonomy" id="15368"/>
    <lineage>
        <taxon>Eukaryota</taxon>
        <taxon>Viridiplantae</taxon>
        <taxon>Streptophyta</taxon>
        <taxon>Embryophyta</taxon>
        <taxon>Tracheophyta</taxon>
        <taxon>Spermatophyta</taxon>
        <taxon>Magnoliopsida</taxon>
        <taxon>Liliopsida</taxon>
        <taxon>Poales</taxon>
        <taxon>Poaceae</taxon>
        <taxon>BOP clade</taxon>
        <taxon>Pooideae</taxon>
        <taxon>Stipodae</taxon>
        <taxon>Brachypodieae</taxon>
        <taxon>Brachypodium</taxon>
    </lineage>
</organism>
<accession>A0A0Q3JI65</accession>
<dbReference type="Proteomes" id="UP000008810">
    <property type="component" value="Chromosome 1"/>
</dbReference>
<reference evidence="5 6" key="1">
    <citation type="journal article" date="2010" name="Nature">
        <title>Genome sequencing and analysis of the model grass Brachypodium distachyon.</title>
        <authorList>
            <consortium name="International Brachypodium Initiative"/>
        </authorList>
    </citation>
    <scope>NUCLEOTIDE SEQUENCE [LARGE SCALE GENOMIC DNA]</scope>
    <source>
        <strain evidence="5 6">Bd21</strain>
    </source>
</reference>
<feature type="region of interest" description="Disordered" evidence="3">
    <location>
        <begin position="408"/>
        <end position="472"/>
    </location>
</feature>
<feature type="compositionally biased region" description="Polar residues" evidence="3">
    <location>
        <begin position="410"/>
        <end position="425"/>
    </location>
</feature>
<dbReference type="PANTHER" id="PTHR22792">
    <property type="entry name" value="LUPUS LA PROTEIN-RELATED"/>
    <property type="match status" value="1"/>
</dbReference>
<dbReference type="AlphaFoldDB" id="A0A0Q3JI65"/>
<evidence type="ECO:0000256" key="2">
    <source>
        <dbReference type="PROSITE-ProRule" id="PRU00332"/>
    </source>
</evidence>
<feature type="compositionally biased region" description="Gly residues" evidence="3">
    <location>
        <begin position="172"/>
        <end position="199"/>
    </location>
</feature>
<dbReference type="EnsemblPlants" id="KQK11988">
    <property type="protein sequence ID" value="KQK11988"/>
    <property type="gene ID" value="BRADI_1g00820v3"/>
</dbReference>
<sequence>MEPAPGSPDPSAHKDQHQNNSPAPAKRSAWKQPASSSNGVHLVDAPPPGVMDADHWPALADAANSKAKTAPAPAPAATPPSVDSPKPAPTENPSPAAVAAPSSAVANPSNSPRHGPGPHHGRHRPGRRGGAGGNGDHSPRDHHDRGNNSGWDHGSGSGGGRGGQRTHHHNNGGAGAGRRGGGNAGGGPSGGVPHHGGFGGRRRGGFEGFYRGPPMGIGPYMRGVPPPPPPIAVAPPYMGPPPPPMRAFAGPMMFHEMPSPVSPVPPLYYVGPPPPPEALRGMAFQPTMVGPPAYPYFQPPAESEPEPEPEPDPEPEAETEDEQTKLMRQIEFYFSKDNLCTDVWFRQQMDAEGWVDIPLIATFKKVRAFNTTLQYIKEAIQSSSMLEMQGDKVRRENDWKKWLIPRADIPSSSAAGPSPNVSNLTAHLGGVSLHESAGPSSKGDENRPEVVPNGSTSSNNQAAVVEDGAGHR</sequence>
<dbReference type="InterPro" id="IPR006630">
    <property type="entry name" value="La_HTH"/>
</dbReference>
<dbReference type="SMART" id="SM00715">
    <property type="entry name" value="LA"/>
    <property type="match status" value="1"/>
</dbReference>
<dbReference type="STRING" id="15368.A0A0Q3JI65"/>
<protein>
    <recommendedName>
        <fullName evidence="4">HTH La-type RNA-binding domain-containing protein</fullName>
    </recommendedName>
</protein>
<dbReference type="Gene3D" id="1.10.10.10">
    <property type="entry name" value="Winged helix-like DNA-binding domain superfamily/Winged helix DNA-binding domain"/>
    <property type="match status" value="1"/>
</dbReference>
<reference evidence="5" key="2">
    <citation type="submission" date="2017-06" db="EMBL/GenBank/DDBJ databases">
        <title>WGS assembly of Brachypodium distachyon.</title>
        <authorList>
            <consortium name="The International Brachypodium Initiative"/>
            <person name="Lucas S."/>
            <person name="Harmon-Smith M."/>
            <person name="Lail K."/>
            <person name="Tice H."/>
            <person name="Grimwood J."/>
            <person name="Bruce D."/>
            <person name="Barry K."/>
            <person name="Shu S."/>
            <person name="Lindquist E."/>
            <person name="Wang M."/>
            <person name="Pitluck S."/>
            <person name="Vogel J.P."/>
            <person name="Garvin D.F."/>
            <person name="Mockler T.C."/>
            <person name="Schmutz J."/>
            <person name="Rokhsar D."/>
            <person name="Bevan M.W."/>
        </authorList>
    </citation>
    <scope>NUCLEOTIDE SEQUENCE</scope>
    <source>
        <strain evidence="5">Bd21</strain>
    </source>
</reference>
<feature type="compositionally biased region" description="Polar residues" evidence="3">
    <location>
        <begin position="453"/>
        <end position="462"/>
    </location>
</feature>
<evidence type="ECO:0000259" key="4">
    <source>
        <dbReference type="PROSITE" id="PS50961"/>
    </source>
</evidence>
<evidence type="ECO:0000313" key="7">
    <source>
        <dbReference type="Proteomes" id="UP000008810"/>
    </source>
</evidence>
<feature type="compositionally biased region" description="Acidic residues" evidence="3">
    <location>
        <begin position="303"/>
        <end position="321"/>
    </location>
</feature>
<dbReference type="Pfam" id="PF05383">
    <property type="entry name" value="La"/>
    <property type="match status" value="1"/>
</dbReference>
<evidence type="ECO:0000313" key="5">
    <source>
        <dbReference type="EMBL" id="KQK11988.1"/>
    </source>
</evidence>
<feature type="domain" description="HTH La-type RNA-binding" evidence="4">
    <location>
        <begin position="316"/>
        <end position="405"/>
    </location>
</feature>